<evidence type="ECO:0000256" key="1">
    <source>
        <dbReference type="ARBA" id="ARBA00006382"/>
    </source>
</evidence>
<evidence type="ECO:0000259" key="5">
    <source>
        <dbReference type="SMART" id="SM00839"/>
    </source>
</evidence>
<organism evidence="6 7">
    <name type="scientific">Sporomusa acidovorans (strain ATCC 49682 / DSM 3132 / Mol)</name>
    <dbReference type="NCBI Taxonomy" id="1123286"/>
    <lineage>
        <taxon>Bacteria</taxon>
        <taxon>Bacillati</taxon>
        <taxon>Bacillota</taxon>
        <taxon>Negativicutes</taxon>
        <taxon>Selenomonadales</taxon>
        <taxon>Sporomusaceae</taxon>
        <taxon>Sporomusa</taxon>
    </lineage>
</organism>
<dbReference type="EMBL" id="CP155571">
    <property type="protein sequence ID" value="XFO70908.1"/>
    <property type="molecule type" value="Genomic_DNA"/>
</dbReference>
<dbReference type="InterPro" id="IPR016211">
    <property type="entry name" value="Glu/Phe/Leu/Val/Trp_DH_bac/arc"/>
</dbReference>
<dbReference type="PIRSF" id="PIRSF000188">
    <property type="entry name" value="Phe_leu_dh"/>
    <property type="match status" value="1"/>
</dbReference>
<dbReference type="InterPro" id="IPR006096">
    <property type="entry name" value="Glu/Leu/Phe/Val/Trp_DH_C"/>
</dbReference>
<dbReference type="GO" id="GO:0050049">
    <property type="term" value="F:L-leucine dehydrogenase activity"/>
    <property type="evidence" value="ECO:0007669"/>
    <property type="project" value="UniProtKB-EC"/>
</dbReference>
<dbReference type="CDD" id="cd01075">
    <property type="entry name" value="NAD_bind_Leu_Phe_Val_DH"/>
    <property type="match status" value="1"/>
</dbReference>
<evidence type="ECO:0000256" key="2">
    <source>
        <dbReference type="ARBA" id="ARBA00023002"/>
    </source>
</evidence>
<dbReference type="Pfam" id="PF00208">
    <property type="entry name" value="ELFV_dehydrog"/>
    <property type="match status" value="1"/>
</dbReference>
<keyword evidence="3" id="KW-0520">NAD</keyword>
<keyword evidence="7" id="KW-1185">Reference proteome</keyword>
<keyword evidence="2 4" id="KW-0560">Oxidoreductase</keyword>
<evidence type="ECO:0000313" key="7">
    <source>
        <dbReference type="Proteomes" id="UP000216052"/>
    </source>
</evidence>
<protein>
    <submittedName>
        <fullName evidence="6">Leucine dehydrogenase</fullName>
        <ecNumber evidence="6">1.4.1.9</ecNumber>
    </submittedName>
</protein>
<evidence type="ECO:0000313" key="6">
    <source>
        <dbReference type="EMBL" id="XFO70908.1"/>
    </source>
</evidence>
<dbReference type="PANTHER" id="PTHR42722">
    <property type="entry name" value="LEUCINE DEHYDROGENASE"/>
    <property type="match status" value="1"/>
</dbReference>
<dbReference type="RefSeq" id="WP_093793690.1">
    <property type="nucleotide sequence ID" value="NZ_CP155571.1"/>
</dbReference>
<dbReference type="Gene3D" id="3.40.50.720">
    <property type="entry name" value="NAD(P)-binding Rossmann-like Domain"/>
    <property type="match status" value="1"/>
</dbReference>
<evidence type="ECO:0000256" key="4">
    <source>
        <dbReference type="RuleBase" id="RU004417"/>
    </source>
</evidence>
<dbReference type="EC" id="1.4.1.9" evidence="6"/>
<dbReference type="InterPro" id="IPR006097">
    <property type="entry name" value="Glu/Leu/Phe/Val/Trp_DH_dimer"/>
</dbReference>
<evidence type="ECO:0000256" key="3">
    <source>
        <dbReference type="ARBA" id="ARBA00023027"/>
    </source>
</evidence>
<dbReference type="InterPro" id="IPR046346">
    <property type="entry name" value="Aminoacid_DH-like_N_sf"/>
</dbReference>
<dbReference type="PRINTS" id="PR00082">
    <property type="entry name" value="GLFDHDRGNASE"/>
</dbReference>
<dbReference type="InterPro" id="IPR036291">
    <property type="entry name" value="NAD(P)-bd_dom_sf"/>
</dbReference>
<accession>A0ABZ3IYD1</accession>
<name>A0ABZ3IYD1_SPOA4</name>
<dbReference type="Proteomes" id="UP000216052">
    <property type="component" value="Chromosome"/>
</dbReference>
<feature type="domain" description="Glutamate/phenylalanine/leucine/valine/L-tryptophan dehydrogenase C-terminal" evidence="5">
    <location>
        <begin position="144"/>
        <end position="353"/>
    </location>
</feature>
<dbReference type="InterPro" id="IPR006095">
    <property type="entry name" value="Glu/Leu/Phe/Val/Trp_DH"/>
</dbReference>
<reference evidence="6" key="1">
    <citation type="submission" date="2024-05" db="EMBL/GenBank/DDBJ databases">
        <title>Isolation and characterization of Sporomusa carbonis sp. nov., a carboxydotrophic hydrogenogen in the genus of Sporomusa isolated from a charcoal burning pile.</title>
        <authorList>
            <person name="Boeer T."/>
            <person name="Rosenbaum F."/>
            <person name="Eysell L."/>
            <person name="Mueller V."/>
            <person name="Daniel R."/>
            <person name="Poehlein A."/>
        </authorList>
    </citation>
    <scope>NUCLEOTIDE SEQUENCE [LARGE SCALE GENOMIC DNA]</scope>
    <source>
        <strain evidence="6">DSM 3132</strain>
    </source>
</reference>
<comment type="similarity">
    <text evidence="1 4">Belongs to the Glu/Leu/Phe/Val dehydrogenases family.</text>
</comment>
<dbReference type="Gene3D" id="3.40.50.10860">
    <property type="entry name" value="Leucine Dehydrogenase, chain A, domain 1"/>
    <property type="match status" value="1"/>
</dbReference>
<proteinExistence type="inferred from homology"/>
<dbReference type="SUPFAM" id="SSF51735">
    <property type="entry name" value="NAD(P)-binding Rossmann-fold domains"/>
    <property type="match status" value="1"/>
</dbReference>
<sequence>MEIFAYMGKYEYEELVMCHDAASGLKAIICIHDTTLGPALGGTRMWNYASEEEALVDVLRLARGMSYKNAAAGLNLGGAKAVIIGDSKKDKSEAMFRAFGRFVEGLNGRYITAEDVGTTVEDMEYINMETNHVAGLGSIARSSGDPSPVTAYGTWRGIKACANEVWGTDSLAEKTVAVQGLGHVGYTLCKYLHEEGANLIVTDICEENVQQVVKEFNVEAVAPNKIYSAACDIFAPCALGAIINDETIPQLKCRVIAGAANNQLKEARHGDVIDSKGILYAPDFIINAGGVMNVYDELLDGGYNHDRAMRKVSTVYNNIEKVIAIAKRDHIPTCKAADVLAEERIQMMRSIKKIATKY</sequence>
<dbReference type="Pfam" id="PF02812">
    <property type="entry name" value="ELFV_dehydrog_N"/>
    <property type="match status" value="1"/>
</dbReference>
<dbReference type="PANTHER" id="PTHR42722:SF1">
    <property type="entry name" value="VALINE DEHYDROGENASE"/>
    <property type="match status" value="1"/>
</dbReference>
<dbReference type="SMART" id="SM00839">
    <property type="entry name" value="ELFV_dehydrog"/>
    <property type="match status" value="1"/>
</dbReference>
<gene>
    <name evidence="6" type="primary">ldh_1</name>
    <name evidence="6" type="ORF">SPACI_009080</name>
</gene>
<dbReference type="SUPFAM" id="SSF53223">
    <property type="entry name" value="Aminoacid dehydrogenase-like, N-terminal domain"/>
    <property type="match status" value="1"/>
</dbReference>